<feature type="transmembrane region" description="Helical" evidence="2">
    <location>
        <begin position="195"/>
        <end position="220"/>
    </location>
</feature>
<keyword evidence="2" id="KW-0472">Membrane</keyword>
<gene>
    <name evidence="5" type="ORF">BD310DRAFT_936901</name>
    <name evidence="4" type="ORF">BD311DRAFT_776562</name>
</gene>
<dbReference type="OMA" id="HPHIPRI"/>
<keyword evidence="2" id="KW-0812">Transmembrane</keyword>
<dbReference type="EMBL" id="ML145200">
    <property type="protein sequence ID" value="TBU53987.1"/>
    <property type="molecule type" value="Genomic_DNA"/>
</dbReference>
<evidence type="ECO:0000313" key="4">
    <source>
        <dbReference type="EMBL" id="TBU30839.1"/>
    </source>
</evidence>
<feature type="compositionally biased region" description="Acidic residues" evidence="1">
    <location>
        <begin position="153"/>
        <end position="162"/>
    </location>
</feature>
<evidence type="ECO:0000256" key="1">
    <source>
        <dbReference type="SAM" id="MobiDB-lite"/>
    </source>
</evidence>
<evidence type="ECO:0000259" key="3">
    <source>
        <dbReference type="SMART" id="SM01042"/>
    </source>
</evidence>
<feature type="compositionally biased region" description="Pro residues" evidence="1">
    <location>
        <begin position="71"/>
        <end position="85"/>
    </location>
</feature>
<keyword evidence="2" id="KW-1133">Transmembrane helix</keyword>
<dbReference type="InterPro" id="IPR040202">
    <property type="entry name" value="Brl1/Brr6"/>
</dbReference>
<evidence type="ECO:0000313" key="6">
    <source>
        <dbReference type="Proteomes" id="UP000292082"/>
    </source>
</evidence>
<feature type="domain" description="Brl1/Brr6" evidence="3">
    <location>
        <begin position="195"/>
        <end position="327"/>
    </location>
</feature>
<feature type="compositionally biased region" description="Polar residues" evidence="1">
    <location>
        <begin position="44"/>
        <end position="64"/>
    </location>
</feature>
<dbReference type="GO" id="GO:0031965">
    <property type="term" value="C:nuclear membrane"/>
    <property type="evidence" value="ECO:0007669"/>
    <property type="project" value="InterPro"/>
</dbReference>
<dbReference type="Proteomes" id="UP000292082">
    <property type="component" value="Unassembled WGS sequence"/>
</dbReference>
<accession>A0A4Q9PIU3</accession>
<name>A0A4Q9PIU3_9APHY</name>
<feature type="transmembrane region" description="Helical" evidence="2">
    <location>
        <begin position="300"/>
        <end position="319"/>
    </location>
</feature>
<dbReference type="InterPro" id="IPR018767">
    <property type="entry name" value="Brl1/Brr6_dom"/>
</dbReference>
<proteinExistence type="predicted"/>
<sequence length="390" mass="43869">MQRRTDRSTEAPMDYEYTHRKETTPVWMSPSKRLYNEINPPTPTLSAPGTPSRPTFGHNTNTPFLFNIPAPQTPHPPAWVPPPNFSPEKAFPQPELHDVEMSESSPGSKLTEQEQDGEGNRPVSGAALRRVYKRRNQRDRSRLGRRHARVDDGESSGEESGEEGDHAPLTQKTTNHYTLNMAGPIAPQSDLPFRLLGYVQFVFNAALALLGIYLLVLFVLTVSRDVEYRVAEYSMDIVQDIAQCNLAYKANLCEKGTVPAMAAQCAAWETCMNRDPTKVGRAKVSMEVIGETVNSFVEPISWKTLAFVISSLAFFTLFINSLPSFFRPREIAAPPPRHIPSYPIPPAIPYHPSHGYLPPPEWSNKPWKRDEVEVAPRRRRLEDGQVAKVK</sequence>
<dbReference type="Pfam" id="PF10104">
    <property type="entry name" value="Brr6_like_C_C"/>
    <property type="match status" value="1"/>
</dbReference>
<protein>
    <submittedName>
        <fullName evidence="5">Di-sulfide bridge nucleocytoplasmic transport domain-containing protein</fullName>
    </submittedName>
</protein>
<keyword evidence="6" id="KW-1185">Reference proteome</keyword>
<dbReference type="OrthoDB" id="5961at2759"/>
<dbReference type="PANTHER" id="PTHR28136">
    <property type="entry name" value="NUCLEUS EXPORT PROTEIN BRR6"/>
    <property type="match status" value="1"/>
</dbReference>
<feature type="region of interest" description="Disordered" evidence="1">
    <location>
        <begin position="31"/>
        <end position="170"/>
    </location>
</feature>
<dbReference type="AlphaFoldDB" id="A0A4Q9PIU3"/>
<dbReference type="SMART" id="SM01042">
    <property type="entry name" value="Brr6_like_C_C"/>
    <property type="match status" value="1"/>
</dbReference>
<evidence type="ECO:0000256" key="2">
    <source>
        <dbReference type="SAM" id="Phobius"/>
    </source>
</evidence>
<feature type="compositionally biased region" description="Basic residues" evidence="1">
    <location>
        <begin position="130"/>
        <end position="148"/>
    </location>
</feature>
<organism evidence="5 6">
    <name type="scientific">Dichomitus squalens</name>
    <dbReference type="NCBI Taxonomy" id="114155"/>
    <lineage>
        <taxon>Eukaryota</taxon>
        <taxon>Fungi</taxon>
        <taxon>Dikarya</taxon>
        <taxon>Basidiomycota</taxon>
        <taxon>Agaricomycotina</taxon>
        <taxon>Agaricomycetes</taxon>
        <taxon>Polyporales</taxon>
        <taxon>Polyporaceae</taxon>
        <taxon>Dichomitus</taxon>
    </lineage>
</organism>
<dbReference type="PANTHER" id="PTHR28136:SF1">
    <property type="entry name" value="NUCLEUS EXPORT PROTEIN BRL1"/>
    <property type="match status" value="1"/>
</dbReference>
<dbReference type="EMBL" id="ML143403">
    <property type="protein sequence ID" value="TBU30839.1"/>
    <property type="molecule type" value="Genomic_DNA"/>
</dbReference>
<reference evidence="5 6" key="1">
    <citation type="submission" date="2019-01" db="EMBL/GenBank/DDBJ databases">
        <title>Draft genome sequences of three monokaryotic isolates of the white-rot basidiomycete fungus Dichomitus squalens.</title>
        <authorList>
            <consortium name="DOE Joint Genome Institute"/>
            <person name="Lopez S.C."/>
            <person name="Andreopoulos B."/>
            <person name="Pangilinan J."/>
            <person name="Lipzen A."/>
            <person name="Riley R."/>
            <person name="Ahrendt S."/>
            <person name="Ng V."/>
            <person name="Barry K."/>
            <person name="Daum C."/>
            <person name="Grigoriev I.V."/>
            <person name="Hilden K.S."/>
            <person name="Makela M.R."/>
            <person name="de Vries R.P."/>
        </authorList>
    </citation>
    <scope>NUCLEOTIDE SEQUENCE [LARGE SCALE GENOMIC DNA]</scope>
    <source>
        <strain evidence="5 6">CBS 464.89</strain>
        <strain evidence="4">OM18370.1</strain>
    </source>
</reference>
<dbReference type="GO" id="GO:0055088">
    <property type="term" value="P:lipid homeostasis"/>
    <property type="evidence" value="ECO:0007669"/>
    <property type="project" value="InterPro"/>
</dbReference>
<evidence type="ECO:0000313" key="5">
    <source>
        <dbReference type="EMBL" id="TBU53987.1"/>
    </source>
</evidence>
<dbReference type="GO" id="GO:0006998">
    <property type="term" value="P:nuclear envelope organization"/>
    <property type="evidence" value="ECO:0007669"/>
    <property type="project" value="InterPro"/>
</dbReference>
<dbReference type="Proteomes" id="UP000292957">
    <property type="component" value="Unassembled WGS sequence"/>
</dbReference>